<keyword evidence="8" id="KW-0804">Transcription</keyword>
<keyword evidence="6" id="KW-0862">Zinc</keyword>
<evidence type="ECO:0000313" key="13">
    <source>
        <dbReference type="Proteomes" id="UP000070412"/>
    </source>
</evidence>
<dbReference type="AlphaFoldDB" id="A0A834R362"/>
<evidence type="ECO:0000313" key="12">
    <source>
        <dbReference type="EnsemblMetazoa" id="KAF7488377.1"/>
    </source>
</evidence>
<evidence type="ECO:0000256" key="1">
    <source>
        <dbReference type="ARBA" id="ARBA00000900"/>
    </source>
</evidence>
<name>A0A834R362_SARSC</name>
<dbReference type="SMART" id="SM00184">
    <property type="entry name" value="RING"/>
    <property type="match status" value="1"/>
</dbReference>
<evidence type="ECO:0000256" key="7">
    <source>
        <dbReference type="ARBA" id="ARBA00023015"/>
    </source>
</evidence>
<dbReference type="PROSITE" id="PS00518">
    <property type="entry name" value="ZF_RING_1"/>
    <property type="match status" value="1"/>
</dbReference>
<keyword evidence="13" id="KW-1185">Reference proteome</keyword>
<dbReference type="Gene3D" id="3.30.40.10">
    <property type="entry name" value="Zinc/RING finger domain, C3HC4 (zinc finger)"/>
    <property type="match status" value="1"/>
</dbReference>
<comment type="catalytic activity">
    <reaction evidence="1">
        <text>S-ubiquitinyl-[E2 ubiquitin-conjugating enzyme]-L-cysteine + [acceptor protein]-L-lysine = [E2 ubiquitin-conjugating enzyme]-L-cysteine + N(6)-ubiquitinyl-[acceptor protein]-L-lysine.</text>
        <dbReference type="EC" id="2.3.2.27"/>
    </reaction>
</comment>
<dbReference type="PROSITE" id="PS50089">
    <property type="entry name" value="ZF_RING_2"/>
    <property type="match status" value="1"/>
</dbReference>
<dbReference type="SUPFAM" id="SSF57850">
    <property type="entry name" value="RING/U-box"/>
    <property type="match status" value="1"/>
</dbReference>
<evidence type="ECO:0000256" key="5">
    <source>
        <dbReference type="ARBA" id="ARBA00022771"/>
    </source>
</evidence>
<dbReference type="InterPro" id="IPR001841">
    <property type="entry name" value="Znf_RING"/>
</dbReference>
<evidence type="ECO:0000259" key="10">
    <source>
        <dbReference type="PROSITE" id="PS50089"/>
    </source>
</evidence>
<dbReference type="PANTHER" id="PTHR46077">
    <property type="entry name" value="E3 UBIQUITIN-PROTEIN LIGASE TOPORS"/>
    <property type="match status" value="1"/>
</dbReference>
<dbReference type="GO" id="GO:0008270">
    <property type="term" value="F:zinc ion binding"/>
    <property type="evidence" value="ECO:0007669"/>
    <property type="project" value="UniProtKB-KW"/>
</dbReference>
<gene>
    <name evidence="11" type="ORF">SSS_5568</name>
</gene>
<evidence type="ECO:0000256" key="9">
    <source>
        <dbReference type="PROSITE-ProRule" id="PRU00175"/>
    </source>
</evidence>
<reference evidence="11" key="2">
    <citation type="submission" date="2020-01" db="EMBL/GenBank/DDBJ databases">
        <authorList>
            <person name="Korhonen P.K.K."/>
            <person name="Guangxu M.G."/>
            <person name="Wang T.W."/>
            <person name="Stroehlein A.J.S."/>
            <person name="Young N.D."/>
            <person name="Ang C.-S.A."/>
            <person name="Fernando D.W.F."/>
            <person name="Lu H.L."/>
            <person name="Taylor S.T."/>
            <person name="Ehtesham M.E.M."/>
            <person name="Najaraj S.H.N."/>
            <person name="Harsha G.H.G."/>
            <person name="Madugundu A.M."/>
            <person name="Renuse S.R."/>
            <person name="Holt D.H."/>
            <person name="Pandey A.P."/>
            <person name="Papenfuss A.P."/>
            <person name="Gasser R.B.G."/>
            <person name="Fischer K.F."/>
        </authorList>
    </citation>
    <scope>NUCLEOTIDE SEQUENCE</scope>
    <source>
        <strain evidence="11">SSS_KF_BRIS2020</strain>
    </source>
</reference>
<dbReference type="InterPro" id="IPR013083">
    <property type="entry name" value="Znf_RING/FYVE/PHD"/>
</dbReference>
<dbReference type="GO" id="GO:0061630">
    <property type="term" value="F:ubiquitin protein ligase activity"/>
    <property type="evidence" value="ECO:0007669"/>
    <property type="project" value="UniProtKB-EC"/>
</dbReference>
<dbReference type="EMBL" id="WVUK01000066">
    <property type="protein sequence ID" value="KAF7488377.1"/>
    <property type="molecule type" value="Genomic_DNA"/>
</dbReference>
<reference evidence="12" key="3">
    <citation type="submission" date="2022-06" db="UniProtKB">
        <authorList>
            <consortium name="EnsemblMetazoa"/>
        </authorList>
    </citation>
    <scope>IDENTIFICATION</scope>
</reference>
<dbReference type="GO" id="GO:0006513">
    <property type="term" value="P:protein monoubiquitination"/>
    <property type="evidence" value="ECO:0007669"/>
    <property type="project" value="TreeGrafter"/>
</dbReference>
<dbReference type="Proteomes" id="UP000070412">
    <property type="component" value="Unassembled WGS sequence"/>
</dbReference>
<dbReference type="GO" id="GO:0000209">
    <property type="term" value="P:protein polyubiquitination"/>
    <property type="evidence" value="ECO:0007669"/>
    <property type="project" value="TreeGrafter"/>
</dbReference>
<evidence type="ECO:0000256" key="4">
    <source>
        <dbReference type="ARBA" id="ARBA00022723"/>
    </source>
</evidence>
<evidence type="ECO:0000256" key="8">
    <source>
        <dbReference type="ARBA" id="ARBA00023163"/>
    </source>
</evidence>
<keyword evidence="3" id="KW-0808">Transferase</keyword>
<dbReference type="EC" id="2.3.2.27" evidence="2"/>
<sequence length="198" mass="23814">MNNLVEKRFPSSDSDNVSSYTPKCSICLEDILNLTFANHCHHSFCFDCIRQWIRFHNKCPLCRQRIQFITFNFRSNEDYDRIDVQPPVVQQEYVQMISNDFYLISTPEQSGLYLIFPFLDGGRIYYNQQFLRQGQNFIIRNSDPGTLFVLPEDLEQVLSLLENVSIYRYRQHFGRHPLFLKEHRDHRHHNHRQRDNNP</sequence>
<protein>
    <recommendedName>
        <fullName evidence="2">RING-type E3 ubiquitin transferase</fullName>
        <ecNumber evidence="2">2.3.2.27</ecNumber>
    </recommendedName>
</protein>
<keyword evidence="5 9" id="KW-0863">Zinc-finger</keyword>
<reference evidence="13" key="1">
    <citation type="journal article" date="2020" name="PLoS Negl. Trop. Dis.">
        <title>High-quality nuclear genome for Sarcoptes scabiei-A critical resource for a neglected parasite.</title>
        <authorList>
            <person name="Korhonen P.K."/>
            <person name="Gasser R.B."/>
            <person name="Ma G."/>
            <person name="Wang T."/>
            <person name="Stroehlein A.J."/>
            <person name="Young N.D."/>
            <person name="Ang C.S."/>
            <person name="Fernando D.D."/>
            <person name="Lu H.C."/>
            <person name="Taylor S."/>
            <person name="Reynolds S.L."/>
            <person name="Mofiz E."/>
            <person name="Najaraj S.H."/>
            <person name="Gowda H."/>
            <person name="Madugundu A."/>
            <person name="Renuse S."/>
            <person name="Holt D."/>
            <person name="Pandey A."/>
            <person name="Papenfuss A.T."/>
            <person name="Fischer K."/>
        </authorList>
    </citation>
    <scope>NUCLEOTIDE SEQUENCE [LARGE SCALE GENOMIC DNA]</scope>
</reference>
<evidence type="ECO:0000256" key="3">
    <source>
        <dbReference type="ARBA" id="ARBA00022679"/>
    </source>
</evidence>
<evidence type="ECO:0000256" key="2">
    <source>
        <dbReference type="ARBA" id="ARBA00012483"/>
    </source>
</evidence>
<feature type="domain" description="RING-type" evidence="10">
    <location>
        <begin position="24"/>
        <end position="63"/>
    </location>
</feature>
<dbReference type="EnsemblMetazoa" id="SSS_5568s_mrna">
    <property type="protein sequence ID" value="KAF7488377.1"/>
    <property type="gene ID" value="SSS_5568"/>
</dbReference>
<dbReference type="Pfam" id="PF13639">
    <property type="entry name" value="zf-RING_2"/>
    <property type="match status" value="1"/>
</dbReference>
<keyword evidence="4" id="KW-0479">Metal-binding</keyword>
<accession>A0A834R362</accession>
<dbReference type="OrthoDB" id="6502354at2759"/>
<proteinExistence type="predicted"/>
<evidence type="ECO:0000313" key="11">
    <source>
        <dbReference type="EMBL" id="KAF7488377.1"/>
    </source>
</evidence>
<keyword evidence="7" id="KW-0805">Transcription regulation</keyword>
<dbReference type="PANTHER" id="PTHR46077:SF1">
    <property type="entry name" value="TOP1 BINDING ARGININE_SERINE RICH PROTEIN, E3 UBIQUITIN LIGASE"/>
    <property type="match status" value="1"/>
</dbReference>
<organism evidence="11">
    <name type="scientific">Sarcoptes scabiei</name>
    <name type="common">Itch mite</name>
    <name type="synonym">Acarus scabiei</name>
    <dbReference type="NCBI Taxonomy" id="52283"/>
    <lineage>
        <taxon>Eukaryota</taxon>
        <taxon>Metazoa</taxon>
        <taxon>Ecdysozoa</taxon>
        <taxon>Arthropoda</taxon>
        <taxon>Chelicerata</taxon>
        <taxon>Arachnida</taxon>
        <taxon>Acari</taxon>
        <taxon>Acariformes</taxon>
        <taxon>Sarcoptiformes</taxon>
        <taxon>Astigmata</taxon>
        <taxon>Psoroptidia</taxon>
        <taxon>Sarcoptoidea</taxon>
        <taxon>Sarcoptidae</taxon>
        <taxon>Sarcoptinae</taxon>
        <taxon>Sarcoptes</taxon>
    </lineage>
</organism>
<dbReference type="OMA" id="YPINSAY"/>
<dbReference type="InterPro" id="IPR017907">
    <property type="entry name" value="Znf_RING_CS"/>
</dbReference>
<evidence type="ECO:0000256" key="6">
    <source>
        <dbReference type="ARBA" id="ARBA00022833"/>
    </source>
</evidence>